<feature type="region of interest" description="Disordered" evidence="1">
    <location>
        <begin position="1"/>
        <end position="24"/>
    </location>
</feature>
<keyword evidence="3" id="KW-1185">Reference proteome</keyword>
<evidence type="ECO:0000313" key="2">
    <source>
        <dbReference type="EMBL" id="KRN94393.1"/>
    </source>
</evidence>
<dbReference type="STRING" id="993692.IV57_GL002153"/>
<protein>
    <submittedName>
        <fullName evidence="2">Uncharacterized protein</fullName>
    </submittedName>
</protein>
<evidence type="ECO:0000313" key="3">
    <source>
        <dbReference type="Proteomes" id="UP000051006"/>
    </source>
</evidence>
<proteinExistence type="predicted"/>
<reference evidence="2 3" key="1">
    <citation type="journal article" date="2015" name="Genome Announc.">
        <title>Expanding the biotechnology potential of lactobacilli through comparative genomics of 213 strains and associated genera.</title>
        <authorList>
            <person name="Sun Z."/>
            <person name="Harris H.M."/>
            <person name="McCann A."/>
            <person name="Guo C."/>
            <person name="Argimon S."/>
            <person name="Zhang W."/>
            <person name="Yang X."/>
            <person name="Jeffery I.B."/>
            <person name="Cooney J.C."/>
            <person name="Kagawa T.F."/>
            <person name="Liu W."/>
            <person name="Song Y."/>
            <person name="Salvetti E."/>
            <person name="Wrobel A."/>
            <person name="Rasinkangas P."/>
            <person name="Parkhill J."/>
            <person name="Rea M.C."/>
            <person name="O'Sullivan O."/>
            <person name="Ritari J."/>
            <person name="Douillard F.P."/>
            <person name="Paul Ross R."/>
            <person name="Yang R."/>
            <person name="Briner A.E."/>
            <person name="Felis G.E."/>
            <person name="de Vos W.M."/>
            <person name="Barrangou R."/>
            <person name="Klaenhammer T.R."/>
            <person name="Caufield P.W."/>
            <person name="Cui Y."/>
            <person name="Zhang H."/>
            <person name="O'Toole P.W."/>
        </authorList>
    </citation>
    <scope>NUCLEOTIDE SEQUENCE [LARGE SCALE GENOMIC DNA]</scope>
    <source>
        <strain evidence="2 3">DSM 24716</strain>
    </source>
</reference>
<gene>
    <name evidence="2" type="ORF">IV57_GL002153</name>
</gene>
<sequence>MTSIFAATDDNTKVDPEPDESAALEQAPTGLNVNSYFSILAPVKSDGVDGSPFNNNYATIDKASKKGVVVLSKGSRGTSGTSGLGGMYGAVWSDKNADNYIDITKKQTISFWLSFGSGKSENPVTNGEGMSLVLQNDPNKNSSNQSQALGAGYQGMGVLGYDKSYYTIGILGKEHLSSSEDIAKTAVQNSIALNFDAERNSLTNPMSPGAMAAGGPIILGFSTGTLRSDDYSLLGFDTIDNSDSFGGKISSSYPSYTELQKIKADRITALRAGNNTNGFGNIALTYPGNPLTYKAVKNNYSGGTFSKFDQATSTVQAMSQGTDLIDGRIGSDRIFWHHVTFTWNPALDVDGVATKDGMPVSGGTGATIDYKFNDKLLDGSMNPSSSLYKVSSEEIPVDPTQFNLTDGDTKVYWGLTGSNSNYTGVYSKMAIFESIPALATAEVSSKITDNSLPDDANTITDDASTTTVPDRTVSNNDNLTFNYHLTHDPESSHQNWNEILSSIQLPNKDVTFTEPGTITYHSDNGPDAVEKIPLEWLNEDPDTLKHNLAYSLGSFTDPENNPNQFTSADIDFTGTANNPTSDPITVEAQLAKFTGTNAIQSTSSPQFIINNTAEIEKKLELNVPNDLVFNDINYKVTDPFISRKADFSLDVTSLASPWVLEVSTTGLHLNGTGTRFNGELIFKNNSTEEPLVLNSTFQQIASNDKSYDTLTTDHLADNWNNDTGILLQPTSANNQAGKYTGKLTWNLVNGPGTTDSI</sequence>
<organism evidence="2 3">
    <name type="scientific">Companilactobacillus kimchiensis</name>
    <dbReference type="NCBI Taxonomy" id="993692"/>
    <lineage>
        <taxon>Bacteria</taxon>
        <taxon>Bacillati</taxon>
        <taxon>Bacillota</taxon>
        <taxon>Bacilli</taxon>
        <taxon>Lactobacillales</taxon>
        <taxon>Lactobacillaceae</taxon>
        <taxon>Companilactobacillus</taxon>
    </lineage>
</organism>
<dbReference type="EMBL" id="JQCF01000051">
    <property type="protein sequence ID" value="KRN94393.1"/>
    <property type="molecule type" value="Genomic_DNA"/>
</dbReference>
<evidence type="ECO:0000256" key="1">
    <source>
        <dbReference type="SAM" id="MobiDB-lite"/>
    </source>
</evidence>
<dbReference type="Proteomes" id="UP000051006">
    <property type="component" value="Unassembled WGS sequence"/>
</dbReference>
<comment type="caution">
    <text evidence="2">The sequence shown here is derived from an EMBL/GenBank/DDBJ whole genome shotgun (WGS) entry which is preliminary data.</text>
</comment>
<dbReference type="PATRIC" id="fig|993692.3.peg.2186"/>
<dbReference type="AlphaFoldDB" id="A0A0R2KY22"/>
<accession>A0A0R2KY22</accession>
<name>A0A0R2KY22_9LACO</name>